<dbReference type="PANTHER" id="PTHR45792">
    <property type="entry name" value="DIACYLGLYCEROL LIPASE HOMOLOG-RELATED"/>
    <property type="match status" value="1"/>
</dbReference>
<dbReference type="InterPro" id="IPR029058">
    <property type="entry name" value="AB_hydrolase_fold"/>
</dbReference>
<keyword evidence="4" id="KW-0597">Phosphoprotein</keyword>
<evidence type="ECO:0000256" key="1">
    <source>
        <dbReference type="ARBA" id="ARBA00001913"/>
    </source>
</evidence>
<evidence type="ECO:0000256" key="6">
    <source>
        <dbReference type="ARBA" id="ARBA00022723"/>
    </source>
</evidence>
<feature type="region of interest" description="Disordered" evidence="18">
    <location>
        <begin position="446"/>
        <end position="471"/>
    </location>
</feature>
<feature type="region of interest" description="Disordered" evidence="18">
    <location>
        <begin position="289"/>
        <end position="313"/>
    </location>
</feature>
<gene>
    <name evidence="20" type="ORF">PCOR1329_LOCUS44386</name>
</gene>
<dbReference type="InterPro" id="IPR011011">
    <property type="entry name" value="Znf_FYVE_PHD"/>
</dbReference>
<organism evidence="20 21">
    <name type="scientific">Prorocentrum cordatum</name>
    <dbReference type="NCBI Taxonomy" id="2364126"/>
    <lineage>
        <taxon>Eukaryota</taxon>
        <taxon>Sar</taxon>
        <taxon>Alveolata</taxon>
        <taxon>Dinophyceae</taxon>
        <taxon>Prorocentrales</taxon>
        <taxon>Prorocentraceae</taxon>
        <taxon>Prorocentrum</taxon>
    </lineage>
</organism>
<evidence type="ECO:0000256" key="3">
    <source>
        <dbReference type="ARBA" id="ARBA00022475"/>
    </source>
</evidence>
<dbReference type="Gene3D" id="3.30.40.10">
    <property type="entry name" value="Zinc/RING finger domain, C3HC4 (zinc finger)"/>
    <property type="match status" value="1"/>
</dbReference>
<evidence type="ECO:0000256" key="11">
    <source>
        <dbReference type="ARBA" id="ARBA00022963"/>
    </source>
</evidence>
<evidence type="ECO:0000256" key="7">
    <source>
        <dbReference type="ARBA" id="ARBA00022771"/>
    </source>
</evidence>
<keyword evidence="8" id="KW-0378">Hydrolase</keyword>
<evidence type="ECO:0000256" key="13">
    <source>
        <dbReference type="ARBA" id="ARBA00023098"/>
    </source>
</evidence>
<evidence type="ECO:0000256" key="8">
    <source>
        <dbReference type="ARBA" id="ARBA00022801"/>
    </source>
</evidence>
<keyword evidence="9" id="KW-0862">Zinc</keyword>
<evidence type="ECO:0000256" key="12">
    <source>
        <dbReference type="ARBA" id="ARBA00022989"/>
    </source>
</evidence>
<comment type="caution">
    <text evidence="20">The sequence shown here is derived from an EMBL/GenBank/DDBJ whole genome shotgun (WGS) entry which is preliminary data.</text>
</comment>
<evidence type="ECO:0000313" key="21">
    <source>
        <dbReference type="Proteomes" id="UP001189429"/>
    </source>
</evidence>
<evidence type="ECO:0000256" key="9">
    <source>
        <dbReference type="ARBA" id="ARBA00022833"/>
    </source>
</evidence>
<feature type="compositionally biased region" description="Basic and acidic residues" evidence="18">
    <location>
        <begin position="304"/>
        <end position="313"/>
    </location>
</feature>
<reference evidence="20" key="1">
    <citation type="submission" date="2023-10" db="EMBL/GenBank/DDBJ databases">
        <authorList>
            <person name="Chen Y."/>
            <person name="Shah S."/>
            <person name="Dougan E. K."/>
            <person name="Thang M."/>
            <person name="Chan C."/>
        </authorList>
    </citation>
    <scope>NUCLEOTIDE SEQUENCE [LARGE SCALE GENOMIC DNA]</scope>
</reference>
<dbReference type="SUPFAM" id="SSF53474">
    <property type="entry name" value="alpha/beta-Hydrolases"/>
    <property type="match status" value="1"/>
</dbReference>
<keyword evidence="6" id="KW-0479">Metal-binding</keyword>
<dbReference type="PROSITE" id="PS50178">
    <property type="entry name" value="ZF_FYVE"/>
    <property type="match status" value="1"/>
</dbReference>
<comment type="catalytic activity">
    <reaction evidence="15">
        <text>a 1,2-diacyl-sn-glycerol + H2O = a 2-acylglycerol + a fatty acid + H(+)</text>
        <dbReference type="Rhea" id="RHEA:33275"/>
        <dbReference type="ChEBI" id="CHEBI:15377"/>
        <dbReference type="ChEBI" id="CHEBI:15378"/>
        <dbReference type="ChEBI" id="CHEBI:17389"/>
        <dbReference type="ChEBI" id="CHEBI:17815"/>
        <dbReference type="ChEBI" id="CHEBI:28868"/>
        <dbReference type="EC" id="3.1.1.116"/>
    </reaction>
    <physiologicalReaction direction="left-to-right" evidence="15">
        <dbReference type="Rhea" id="RHEA:33276"/>
    </physiologicalReaction>
</comment>
<evidence type="ECO:0000256" key="10">
    <source>
        <dbReference type="ARBA" id="ARBA00022837"/>
    </source>
</evidence>
<keyword evidence="21" id="KW-1185">Reference proteome</keyword>
<evidence type="ECO:0000256" key="5">
    <source>
        <dbReference type="ARBA" id="ARBA00022692"/>
    </source>
</evidence>
<keyword evidence="3" id="KW-1003">Cell membrane</keyword>
<keyword evidence="5" id="KW-0812">Transmembrane</keyword>
<dbReference type="Pfam" id="PF01764">
    <property type="entry name" value="Lipase_3"/>
    <property type="match status" value="1"/>
</dbReference>
<dbReference type="EC" id="3.1.1.116" evidence="16"/>
<evidence type="ECO:0000313" key="20">
    <source>
        <dbReference type="EMBL" id="CAK0852674.1"/>
    </source>
</evidence>
<feature type="compositionally biased region" description="Low complexity" evidence="18">
    <location>
        <begin position="450"/>
        <end position="466"/>
    </location>
</feature>
<dbReference type="PANTHER" id="PTHR45792:SF8">
    <property type="entry name" value="DIACYLGLYCEROL LIPASE-ALPHA"/>
    <property type="match status" value="1"/>
</dbReference>
<evidence type="ECO:0000256" key="14">
    <source>
        <dbReference type="ARBA" id="ARBA00023136"/>
    </source>
</evidence>
<dbReference type="InterPro" id="IPR002921">
    <property type="entry name" value="Fungal_lipase-type"/>
</dbReference>
<keyword evidence="11" id="KW-0442">Lipid degradation</keyword>
<evidence type="ECO:0000256" key="18">
    <source>
        <dbReference type="SAM" id="MobiDB-lite"/>
    </source>
</evidence>
<evidence type="ECO:0000256" key="4">
    <source>
        <dbReference type="ARBA" id="ARBA00022553"/>
    </source>
</evidence>
<evidence type="ECO:0000256" key="2">
    <source>
        <dbReference type="ARBA" id="ARBA00004651"/>
    </source>
</evidence>
<dbReference type="InterPro" id="IPR013083">
    <property type="entry name" value="Znf_RING/FYVE/PHD"/>
</dbReference>
<feature type="domain" description="FYVE-type" evidence="19">
    <location>
        <begin position="628"/>
        <end position="693"/>
    </location>
</feature>
<dbReference type="Proteomes" id="UP001189429">
    <property type="component" value="Unassembled WGS sequence"/>
</dbReference>
<proteinExistence type="predicted"/>
<keyword evidence="12" id="KW-1133">Transmembrane helix</keyword>
<dbReference type="SUPFAM" id="SSF57903">
    <property type="entry name" value="FYVE/PHD zinc finger"/>
    <property type="match status" value="1"/>
</dbReference>
<accession>A0ABN9U1N4</accession>
<evidence type="ECO:0000256" key="15">
    <source>
        <dbReference type="ARBA" id="ARBA00024531"/>
    </source>
</evidence>
<evidence type="ECO:0000259" key="19">
    <source>
        <dbReference type="PROSITE" id="PS50178"/>
    </source>
</evidence>
<comment type="subcellular location">
    <subcellularLocation>
        <location evidence="2">Cell membrane</location>
        <topology evidence="2">Multi-pass membrane protein</topology>
    </subcellularLocation>
</comment>
<name>A0ABN9U1N4_9DINO</name>
<keyword evidence="10" id="KW-0106">Calcium</keyword>
<protein>
    <recommendedName>
        <fullName evidence="16">sn-1-specific diacylglycerol lipase</fullName>
        <ecNumber evidence="16">3.1.1.116</ecNumber>
    </recommendedName>
</protein>
<comment type="cofactor">
    <cofactor evidence="1">
        <name>Ca(2+)</name>
        <dbReference type="ChEBI" id="CHEBI:29108"/>
    </cofactor>
</comment>
<keyword evidence="7 17" id="KW-0863">Zinc-finger</keyword>
<keyword evidence="14" id="KW-0472">Membrane</keyword>
<evidence type="ECO:0000256" key="17">
    <source>
        <dbReference type="PROSITE-ProRule" id="PRU00091"/>
    </source>
</evidence>
<evidence type="ECO:0000256" key="16">
    <source>
        <dbReference type="ARBA" id="ARBA00026104"/>
    </source>
</evidence>
<dbReference type="InterPro" id="IPR017455">
    <property type="entry name" value="Znf_FYVE-rel"/>
</dbReference>
<dbReference type="CDD" id="cd00065">
    <property type="entry name" value="FYVE_like_SF"/>
    <property type="match status" value="1"/>
</dbReference>
<dbReference type="CDD" id="cd00519">
    <property type="entry name" value="Lipase_3"/>
    <property type="match status" value="1"/>
</dbReference>
<keyword evidence="13" id="KW-0443">Lipid metabolism</keyword>
<dbReference type="InterPro" id="IPR052214">
    <property type="entry name" value="DAG_Lipase-Related"/>
</dbReference>
<sequence length="717" mass="77022">MPDWFSVFGPVGLLYLSAEQRQAFRSAPGSRHREALAAGRPTSAERLELLLGLAGIGIRAPYEESAFEVQRLAVQQDWRLVTERLHESWKHRPAWCLYIHKEGNVACIAVRGTDPDKSLGGDIFTDLNALPERAVGSRGVELWAHSGMLAAARALEPELRQALRVLVARGCQALLVGHSLGAGVVALLMWLLRHGADGEQLPAGAQVFGVGYATPAVMDLRSAKDLQCCFTSVVNSVDVVPRLTAASLAELAGDIAKCARESMPDLDQDVQAYVDHAASVFAPKLRTGTEAQPHSAAAVAPDEAAEKRPSHKVHDWMRRLSRSATSSVEGFVAARQPPKEDAEEGPMPLSAFMGRYENNDRDNGGTPRCVDVAAGNSHDTLLWSAPGGARWTLTRTSDPYLFSVGPECPHQDYQAARFVPNGIQVVAALGPGNELFQKHLQVADHGGASGAAAGPAEGTTTPTSPAQSENDKTRMLEAKEGAKLWIAGGPGSVLAAWYGDAARPWQCTEGVGKQCTEEVKAMLCTRNTLVAGGESLGDPCPRCRKRLLVLVKADEYVQLFCPGQIVWIYGDCGAMRAADVPCDAPVMRRVICDKRMMKDHMARSYHGALVAVKAARSASREVPWQPFSEAGDACPCCHSRYDWNSTSRSKKQRSLSMTNCRACGMVVCTSCAGTRQALQDVGIVDPARICDRCAWRGPSAGAVLRALPHVFGGPPAP</sequence>
<dbReference type="Gene3D" id="3.40.50.1820">
    <property type="entry name" value="alpha/beta hydrolase"/>
    <property type="match status" value="1"/>
</dbReference>
<dbReference type="EMBL" id="CAUYUJ010015331">
    <property type="protein sequence ID" value="CAK0852674.1"/>
    <property type="molecule type" value="Genomic_DNA"/>
</dbReference>